<organism evidence="9 10">
    <name type="scientific">Candidatus Corynebacterium gallistercoris</name>
    <dbReference type="NCBI Taxonomy" id="2838530"/>
    <lineage>
        <taxon>Bacteria</taxon>
        <taxon>Bacillati</taxon>
        <taxon>Actinomycetota</taxon>
        <taxon>Actinomycetes</taxon>
        <taxon>Mycobacteriales</taxon>
        <taxon>Corynebacteriaceae</taxon>
        <taxon>Corynebacterium</taxon>
    </lineage>
</organism>
<dbReference type="GO" id="GO:0005886">
    <property type="term" value="C:plasma membrane"/>
    <property type="evidence" value="ECO:0007669"/>
    <property type="project" value="UniProtKB-SubCell"/>
</dbReference>
<keyword evidence="4 6" id="KW-0564">Palmitate</keyword>
<dbReference type="HAMAP" id="MF_01373">
    <property type="entry name" value="LpqB_lipoprot"/>
    <property type="match status" value="1"/>
</dbReference>
<evidence type="ECO:0000256" key="1">
    <source>
        <dbReference type="ARBA" id="ARBA00022475"/>
    </source>
</evidence>
<dbReference type="Pfam" id="PF10647">
    <property type="entry name" value="Gmad1"/>
    <property type="match status" value="1"/>
</dbReference>
<evidence type="ECO:0000313" key="10">
    <source>
        <dbReference type="Proteomes" id="UP000824189"/>
    </source>
</evidence>
<keyword evidence="1 6" id="KW-1003">Cell membrane</keyword>
<name>A0A9D1S0V6_9CORY</name>
<reference evidence="9" key="2">
    <citation type="submission" date="2021-04" db="EMBL/GenBank/DDBJ databases">
        <authorList>
            <person name="Gilroy R."/>
        </authorList>
    </citation>
    <scope>NUCLEOTIDE SEQUENCE</scope>
    <source>
        <strain evidence="9">4376</strain>
    </source>
</reference>
<sequence length="573" mass="61694">MTKPRCTAAVAAACLLAISGCTTLPDNSNPEAISSYAPAPSMDNVPEPVEGQPSDLMLRDFFAASAHPLSNHQAAKQFMTEDVQGRWEGKDSTLVLDRIDLASEGEASADRITYRVRGNIVGSLGVGGVYNPQYTAFETTYELTRVAGQWRISNLPNAVVLDRTDFVGAYEPRNVYFVGSQTKQLVPDRRWIYNRQQSMAASLVSLLVAGPNPQLEGALNSTLPEGATAQVDKVDRGGVDVEFSGLKDLSAEDREHLAAQVIWTLVGADVRGPYGLYADGAPLSDQSAERWLVQDVSQYDPTAQVSMPLRTISGGELLETEGGQAQQIPGWINRQYVESAAISPQEEVFAAVTGRGDQQRALKVGGQDAEPQTVVEADALTRPAWGGDSTVLYTVADGKRVIRLNRSTTSGDVTAQAVNTSEVEDLKKDDGRISVFRVSHDGSRAVMLIQGKIYVSVLRQEGSEVSLGEPVQIGHQLGDTAVSADWTNTGTVIVGTRANDAPVWNVAADGSEAQQLSARNLSAPVVSVAATPDMIYATDARALMQFQFNDDDARFWREEPSMQGQRATPVLGY</sequence>
<dbReference type="Pfam" id="PF10646">
    <property type="entry name" value="Germane"/>
    <property type="match status" value="1"/>
</dbReference>
<evidence type="ECO:0000259" key="8">
    <source>
        <dbReference type="SMART" id="SM00909"/>
    </source>
</evidence>
<keyword evidence="5 6" id="KW-0449">Lipoprotein</keyword>
<dbReference type="NCBIfam" id="NF010141">
    <property type="entry name" value="PRK13616.1"/>
    <property type="match status" value="1"/>
</dbReference>
<feature type="signal peptide" evidence="7">
    <location>
        <begin position="1"/>
        <end position="24"/>
    </location>
</feature>
<protein>
    <recommendedName>
        <fullName evidence="6">Lipoprotein LpqB</fullName>
    </recommendedName>
</protein>
<dbReference type="InterPro" id="IPR019606">
    <property type="entry name" value="GerMN"/>
</dbReference>
<dbReference type="EMBL" id="DXFZ01000087">
    <property type="protein sequence ID" value="HIW96221.1"/>
    <property type="molecule type" value="Genomic_DNA"/>
</dbReference>
<dbReference type="AlphaFoldDB" id="A0A9D1S0V6"/>
<proteinExistence type="inferred from homology"/>
<dbReference type="InterPro" id="IPR059026">
    <property type="entry name" value="LpqB_N"/>
</dbReference>
<dbReference type="InterPro" id="IPR023959">
    <property type="entry name" value="LpqB"/>
</dbReference>
<evidence type="ECO:0000313" key="9">
    <source>
        <dbReference type="EMBL" id="HIW96221.1"/>
    </source>
</evidence>
<feature type="chain" id="PRO_5038912274" description="Lipoprotein LpqB" evidence="7">
    <location>
        <begin position="25"/>
        <end position="573"/>
    </location>
</feature>
<comment type="caution">
    <text evidence="9">The sequence shown here is derived from an EMBL/GenBank/DDBJ whole genome shotgun (WGS) entry which is preliminary data.</text>
</comment>
<evidence type="ECO:0000256" key="3">
    <source>
        <dbReference type="ARBA" id="ARBA00023136"/>
    </source>
</evidence>
<feature type="domain" description="GerMN" evidence="8">
    <location>
        <begin position="200"/>
        <end position="287"/>
    </location>
</feature>
<gene>
    <name evidence="6 9" type="primary">lpqB</name>
    <name evidence="9" type="ORF">H9867_07045</name>
</gene>
<comment type="subcellular location">
    <subcellularLocation>
        <location evidence="6">Cell membrane</location>
        <topology evidence="6">Lipid-anchor</topology>
    </subcellularLocation>
</comment>
<accession>A0A9D1S0V6</accession>
<keyword evidence="3 6" id="KW-0472">Membrane</keyword>
<evidence type="ECO:0000256" key="6">
    <source>
        <dbReference type="HAMAP-Rule" id="MF_01373"/>
    </source>
</evidence>
<dbReference type="SUPFAM" id="SSF82171">
    <property type="entry name" value="DPP6 N-terminal domain-like"/>
    <property type="match status" value="1"/>
</dbReference>
<reference evidence="9" key="1">
    <citation type="journal article" date="2021" name="PeerJ">
        <title>Extensive microbial diversity within the chicken gut microbiome revealed by metagenomics and culture.</title>
        <authorList>
            <person name="Gilroy R."/>
            <person name="Ravi A."/>
            <person name="Getino M."/>
            <person name="Pursley I."/>
            <person name="Horton D.L."/>
            <person name="Alikhan N.F."/>
            <person name="Baker D."/>
            <person name="Gharbi K."/>
            <person name="Hall N."/>
            <person name="Watson M."/>
            <person name="Adriaenssens E.M."/>
            <person name="Foster-Nyarko E."/>
            <person name="Jarju S."/>
            <person name="Secka A."/>
            <person name="Antonio M."/>
            <person name="Oren A."/>
            <person name="Chaudhuri R.R."/>
            <person name="La Ragione R."/>
            <person name="Hildebrand F."/>
            <person name="Pallen M.J."/>
        </authorList>
    </citation>
    <scope>NUCLEOTIDE SEQUENCE</scope>
    <source>
        <strain evidence="9">4376</strain>
    </source>
</reference>
<comment type="similarity">
    <text evidence="6">Belongs to the LpqB lipoprotein family.</text>
</comment>
<evidence type="ECO:0000256" key="4">
    <source>
        <dbReference type="ARBA" id="ARBA00023139"/>
    </source>
</evidence>
<dbReference type="SMART" id="SM00909">
    <property type="entry name" value="Germane"/>
    <property type="match status" value="1"/>
</dbReference>
<evidence type="ECO:0000256" key="7">
    <source>
        <dbReference type="SAM" id="SignalP"/>
    </source>
</evidence>
<dbReference type="PROSITE" id="PS51257">
    <property type="entry name" value="PROKAR_LIPOPROTEIN"/>
    <property type="match status" value="1"/>
</dbReference>
<dbReference type="Proteomes" id="UP000824189">
    <property type="component" value="Unassembled WGS sequence"/>
</dbReference>
<evidence type="ECO:0000256" key="5">
    <source>
        <dbReference type="ARBA" id="ARBA00023288"/>
    </source>
</evidence>
<keyword evidence="2 6" id="KW-0732">Signal</keyword>
<dbReference type="InterPro" id="IPR018910">
    <property type="entry name" value="LpqB_C"/>
</dbReference>
<dbReference type="Pfam" id="PF25976">
    <property type="entry name" value="LpqB_N"/>
    <property type="match status" value="1"/>
</dbReference>
<evidence type="ECO:0000256" key="2">
    <source>
        <dbReference type="ARBA" id="ARBA00022729"/>
    </source>
</evidence>